<keyword evidence="3" id="KW-1185">Reference proteome</keyword>
<evidence type="ECO:0000313" key="3">
    <source>
        <dbReference type="Proteomes" id="UP000314294"/>
    </source>
</evidence>
<comment type="caution">
    <text evidence="2">The sequence shown here is derived from an EMBL/GenBank/DDBJ whole genome shotgun (WGS) entry which is preliminary data.</text>
</comment>
<feature type="region of interest" description="Disordered" evidence="1">
    <location>
        <begin position="40"/>
        <end position="83"/>
    </location>
</feature>
<dbReference type="AlphaFoldDB" id="A0A4Z2GY40"/>
<feature type="compositionally biased region" description="Polar residues" evidence="1">
    <location>
        <begin position="98"/>
        <end position="116"/>
    </location>
</feature>
<organism evidence="2 3">
    <name type="scientific">Liparis tanakae</name>
    <name type="common">Tanaka's snailfish</name>
    <dbReference type="NCBI Taxonomy" id="230148"/>
    <lineage>
        <taxon>Eukaryota</taxon>
        <taxon>Metazoa</taxon>
        <taxon>Chordata</taxon>
        <taxon>Craniata</taxon>
        <taxon>Vertebrata</taxon>
        <taxon>Euteleostomi</taxon>
        <taxon>Actinopterygii</taxon>
        <taxon>Neopterygii</taxon>
        <taxon>Teleostei</taxon>
        <taxon>Neoteleostei</taxon>
        <taxon>Acanthomorphata</taxon>
        <taxon>Eupercaria</taxon>
        <taxon>Perciformes</taxon>
        <taxon>Cottioidei</taxon>
        <taxon>Cottales</taxon>
        <taxon>Liparidae</taxon>
        <taxon>Liparis</taxon>
    </lineage>
</organism>
<name>A0A4Z2GY40_9TELE</name>
<feature type="compositionally biased region" description="Low complexity" evidence="1">
    <location>
        <begin position="40"/>
        <end position="52"/>
    </location>
</feature>
<feature type="region of interest" description="Disordered" evidence="1">
    <location>
        <begin position="98"/>
        <end position="119"/>
    </location>
</feature>
<proteinExistence type="predicted"/>
<evidence type="ECO:0000313" key="2">
    <source>
        <dbReference type="EMBL" id="TNN58567.1"/>
    </source>
</evidence>
<sequence length="153" mass="16666">MLCEISLEASSSSTARVAHPTTGGGRELENRVELMMSTRSITPSSSSVPLESQGGTPSHSPLYKLNDLTHLPRGPRNPVAWHSSMNTMAPYRSARSQICDNGATSPSIEKTPSVTTRRMREDWEDRVRVNTFTLTPPPRECGFTAPPNSNGPT</sequence>
<protein>
    <submittedName>
        <fullName evidence="2">Uncharacterized protein</fullName>
    </submittedName>
</protein>
<feature type="region of interest" description="Disordered" evidence="1">
    <location>
        <begin position="132"/>
        <end position="153"/>
    </location>
</feature>
<gene>
    <name evidence="2" type="ORF">EYF80_031187</name>
</gene>
<dbReference type="EMBL" id="SRLO01000375">
    <property type="protein sequence ID" value="TNN58567.1"/>
    <property type="molecule type" value="Genomic_DNA"/>
</dbReference>
<accession>A0A4Z2GY40</accession>
<dbReference type="OrthoDB" id="10560361at2759"/>
<dbReference type="Proteomes" id="UP000314294">
    <property type="component" value="Unassembled WGS sequence"/>
</dbReference>
<evidence type="ECO:0000256" key="1">
    <source>
        <dbReference type="SAM" id="MobiDB-lite"/>
    </source>
</evidence>
<reference evidence="2 3" key="1">
    <citation type="submission" date="2019-03" db="EMBL/GenBank/DDBJ databases">
        <title>First draft genome of Liparis tanakae, snailfish: a comprehensive survey of snailfish specific genes.</title>
        <authorList>
            <person name="Kim W."/>
            <person name="Song I."/>
            <person name="Jeong J.-H."/>
            <person name="Kim D."/>
            <person name="Kim S."/>
            <person name="Ryu S."/>
            <person name="Song J.Y."/>
            <person name="Lee S.K."/>
        </authorList>
    </citation>
    <scope>NUCLEOTIDE SEQUENCE [LARGE SCALE GENOMIC DNA]</scope>
    <source>
        <tissue evidence="2">Muscle</tissue>
    </source>
</reference>